<name>A0A7T7S2M0_9ACTO</name>
<proteinExistence type="predicted"/>
<dbReference type="Proteomes" id="UP000595895">
    <property type="component" value="Chromosome"/>
</dbReference>
<gene>
    <name evidence="1" type="ORF">JG540_04965</name>
</gene>
<dbReference type="InterPro" id="IPR019660">
    <property type="entry name" value="Put_sensory_transdc_reg_YbjN"/>
</dbReference>
<dbReference type="RefSeq" id="WP_200277753.1">
    <property type="nucleotide sequence ID" value="NZ_CP066802.1"/>
</dbReference>
<dbReference type="Pfam" id="PF10722">
    <property type="entry name" value="YbjN"/>
    <property type="match status" value="1"/>
</dbReference>
<keyword evidence="2" id="KW-1185">Reference proteome</keyword>
<reference evidence="1 2" key="1">
    <citation type="submission" date="2020-12" db="EMBL/GenBank/DDBJ databases">
        <authorList>
            <person name="Zhou J."/>
        </authorList>
    </citation>
    <scope>NUCLEOTIDE SEQUENCE [LARGE SCALE GENOMIC DNA]</scope>
    <source>
        <strain evidence="1 2">CCUG 61299</strain>
    </source>
</reference>
<protein>
    <submittedName>
        <fullName evidence="1">YbjN domain-containing protein</fullName>
    </submittedName>
</protein>
<dbReference type="AlphaFoldDB" id="A0A7T7S2M0"/>
<evidence type="ECO:0000313" key="2">
    <source>
        <dbReference type="Proteomes" id="UP000595895"/>
    </source>
</evidence>
<dbReference type="KEGG" id="awe:JG540_04965"/>
<sequence length="138" mass="16009">MSRERLARLLVSEGWRGQYNDDGDFQFRVEEDVVICVMLRGPQDEVLNVTGLMMEPIPKSLLDEARFAIDERHRGHLWPQCFWTDNEDAEQTFLIGAHLAVDWEAGVTDQQLELQIEDAVLYCVQAFNDFRDRLGLHS</sequence>
<dbReference type="EMBL" id="CP066802">
    <property type="protein sequence ID" value="QQM68176.1"/>
    <property type="molecule type" value="Genomic_DNA"/>
</dbReference>
<accession>A0A7T7S2M0</accession>
<evidence type="ECO:0000313" key="1">
    <source>
        <dbReference type="EMBL" id="QQM68176.1"/>
    </source>
</evidence>
<organism evidence="1 2">
    <name type="scientific">Actinomyces weissii</name>
    <dbReference type="NCBI Taxonomy" id="675090"/>
    <lineage>
        <taxon>Bacteria</taxon>
        <taxon>Bacillati</taxon>
        <taxon>Actinomycetota</taxon>
        <taxon>Actinomycetes</taxon>
        <taxon>Actinomycetales</taxon>
        <taxon>Actinomycetaceae</taxon>
        <taxon>Actinomyces</taxon>
    </lineage>
</organism>